<dbReference type="PROSITE" id="PS50004">
    <property type="entry name" value="C2"/>
    <property type="match status" value="1"/>
</dbReference>
<dbReference type="InterPro" id="IPR000008">
    <property type="entry name" value="C2_dom"/>
</dbReference>
<protein>
    <recommendedName>
        <fullName evidence="3">C2 domain-containing protein</fullName>
    </recommendedName>
</protein>
<evidence type="ECO:0000313" key="4">
    <source>
        <dbReference type="EMBL" id="CAK7335482.1"/>
    </source>
</evidence>
<evidence type="ECO:0000259" key="3">
    <source>
        <dbReference type="PROSITE" id="PS50004"/>
    </source>
</evidence>
<dbReference type="SMART" id="SM00239">
    <property type="entry name" value="C2"/>
    <property type="match status" value="1"/>
</dbReference>
<dbReference type="PANTHER" id="PTHR46502:SF2">
    <property type="entry name" value="16 KDA PHLOEM PROTEIN 2"/>
    <property type="match status" value="1"/>
</dbReference>
<evidence type="ECO:0000256" key="2">
    <source>
        <dbReference type="ARBA" id="ARBA00022837"/>
    </source>
</evidence>
<reference evidence="4 5" key="1">
    <citation type="submission" date="2024-01" db="EMBL/GenBank/DDBJ databases">
        <authorList>
            <person name="Waweru B."/>
        </authorList>
    </citation>
    <scope>NUCLEOTIDE SEQUENCE [LARGE SCALE GENOMIC DNA]</scope>
</reference>
<accession>A0AAV1RGY9</accession>
<evidence type="ECO:0000256" key="1">
    <source>
        <dbReference type="ARBA" id="ARBA00022723"/>
    </source>
</evidence>
<keyword evidence="5" id="KW-1185">Reference proteome</keyword>
<dbReference type="PANTHER" id="PTHR46502">
    <property type="entry name" value="C2 DOMAIN-CONTAINING"/>
    <property type="match status" value="1"/>
</dbReference>
<feature type="domain" description="C2" evidence="3">
    <location>
        <begin position="1"/>
        <end position="87"/>
    </location>
</feature>
<organism evidence="4 5">
    <name type="scientific">Dovyalis caffra</name>
    <dbReference type="NCBI Taxonomy" id="77055"/>
    <lineage>
        <taxon>Eukaryota</taxon>
        <taxon>Viridiplantae</taxon>
        <taxon>Streptophyta</taxon>
        <taxon>Embryophyta</taxon>
        <taxon>Tracheophyta</taxon>
        <taxon>Spermatophyta</taxon>
        <taxon>Magnoliopsida</taxon>
        <taxon>eudicotyledons</taxon>
        <taxon>Gunneridae</taxon>
        <taxon>Pentapetalae</taxon>
        <taxon>rosids</taxon>
        <taxon>fabids</taxon>
        <taxon>Malpighiales</taxon>
        <taxon>Salicaceae</taxon>
        <taxon>Flacourtieae</taxon>
        <taxon>Dovyalis</taxon>
    </lineage>
</organism>
<dbReference type="Pfam" id="PF00168">
    <property type="entry name" value="C2"/>
    <property type="match status" value="1"/>
</dbReference>
<dbReference type="AlphaFoldDB" id="A0AAV1RGY9"/>
<dbReference type="Proteomes" id="UP001314170">
    <property type="component" value="Unassembled WGS sequence"/>
</dbReference>
<comment type="caution">
    <text evidence="4">The sequence shown here is derived from an EMBL/GenBank/DDBJ whole genome shotgun (WGS) entry which is preliminary data.</text>
</comment>
<sequence length="87" mass="9236">MPAGTLGVLLVGAKGLENSDFLCDMDPYVILTCSSQEHKSTVASGQGSEPEWNENFLFTISDSVTELTLKIMDSDSGSADDFLGEAT</sequence>
<dbReference type="InterPro" id="IPR035892">
    <property type="entry name" value="C2_domain_sf"/>
</dbReference>
<dbReference type="SUPFAM" id="SSF49562">
    <property type="entry name" value="C2 domain (Calcium/lipid-binding domain, CaLB)"/>
    <property type="match status" value="1"/>
</dbReference>
<evidence type="ECO:0000313" key="5">
    <source>
        <dbReference type="Proteomes" id="UP001314170"/>
    </source>
</evidence>
<dbReference type="EMBL" id="CAWUPB010000994">
    <property type="protein sequence ID" value="CAK7335482.1"/>
    <property type="molecule type" value="Genomic_DNA"/>
</dbReference>
<keyword evidence="2" id="KW-0106">Calcium</keyword>
<keyword evidence="1" id="KW-0479">Metal-binding</keyword>
<proteinExistence type="predicted"/>
<dbReference type="Gene3D" id="2.60.40.150">
    <property type="entry name" value="C2 domain"/>
    <property type="match status" value="1"/>
</dbReference>
<dbReference type="GO" id="GO:0046872">
    <property type="term" value="F:metal ion binding"/>
    <property type="evidence" value="ECO:0007669"/>
    <property type="project" value="UniProtKB-KW"/>
</dbReference>
<name>A0AAV1RGY9_9ROSI</name>
<gene>
    <name evidence="4" type="ORF">DCAF_LOCUS10476</name>
</gene>